<dbReference type="Proteomes" id="UP001245184">
    <property type="component" value="Unassembled WGS sequence"/>
</dbReference>
<feature type="transmembrane region" description="Helical" evidence="1">
    <location>
        <begin position="26"/>
        <end position="50"/>
    </location>
</feature>
<evidence type="ECO:0000259" key="2">
    <source>
        <dbReference type="Pfam" id="PF03413"/>
    </source>
</evidence>
<keyword evidence="1" id="KW-1133">Transmembrane helix</keyword>
<keyword evidence="1" id="KW-0472">Membrane</keyword>
<dbReference type="Pfam" id="PF03413">
    <property type="entry name" value="PepSY"/>
    <property type="match status" value="1"/>
</dbReference>
<feature type="transmembrane region" description="Helical" evidence="1">
    <location>
        <begin position="456"/>
        <end position="476"/>
    </location>
</feature>
<evidence type="ECO:0000313" key="3">
    <source>
        <dbReference type="EMBL" id="MDR6204652.1"/>
    </source>
</evidence>
<evidence type="ECO:0000313" key="4">
    <source>
        <dbReference type="Proteomes" id="UP001245184"/>
    </source>
</evidence>
<organism evidence="3 4">
    <name type="scientific">Paraburkholderia graminis</name>
    <dbReference type="NCBI Taxonomy" id="60548"/>
    <lineage>
        <taxon>Bacteria</taxon>
        <taxon>Pseudomonadati</taxon>
        <taxon>Pseudomonadota</taxon>
        <taxon>Betaproteobacteria</taxon>
        <taxon>Burkholderiales</taxon>
        <taxon>Burkholderiaceae</taxon>
        <taxon>Paraburkholderia</taxon>
    </lineage>
</organism>
<keyword evidence="1" id="KW-0812">Transmembrane</keyword>
<feature type="transmembrane region" description="Helical" evidence="1">
    <location>
        <begin position="157"/>
        <end position="178"/>
    </location>
</feature>
<dbReference type="InterPro" id="IPR025711">
    <property type="entry name" value="PepSY"/>
</dbReference>
<dbReference type="EMBL" id="JAVIZN010000002">
    <property type="protein sequence ID" value="MDR6204652.1"/>
    <property type="molecule type" value="Genomic_DNA"/>
</dbReference>
<sequence length="491" mass="52903">MSTIAPHNAVLGTTSPSSGYRTLWRWHFYAGLFVMPFLIVLAITGTLYCFQPQIEPLLYPRLLVVEPQTAPRMSEDALLARARAAMPSNAIAVTAAISNTPERSTEFIFRLADGEKQSVYLNPYSGEVLGTLSVERRLMQVDRMLHRKLLLGKPGELLMELAACWTLVMIGTGIALWWPRETTRVRDALVPRLTLKGRPLWKSIHAVMGIWLALGALAFVLTGLPWSGSWGQQFKALATAAKLGAPPGTWGGLPLRSALPAGTSKEIDAKTKPGAQAEHAAHMDSMPGMVMDDLPLPQTPWAVGNAPVPASADAKAAAPLPLGHIVAQAASLGVTSGYNIALPTSPTGVYTVSYFPADPQLERTIYIDQYSGAILKDIRYADYGGVSKAVSYGTSLHMGRYFGVANQILCAAISLGLALMAVTGCVMWWKRKPQRSLGAPSRERAAPPMRGWKTGLVMLGIVFPLMGATLVAVWLADRAIFGRAAHGLQGR</sequence>
<evidence type="ECO:0000256" key="1">
    <source>
        <dbReference type="SAM" id="Phobius"/>
    </source>
</evidence>
<dbReference type="PANTHER" id="PTHR34219">
    <property type="entry name" value="IRON-REGULATED INNER MEMBRANE PROTEIN-RELATED"/>
    <property type="match status" value="1"/>
</dbReference>
<reference evidence="3 4" key="1">
    <citation type="submission" date="2023-08" db="EMBL/GenBank/DDBJ databases">
        <title>Genome sequencing of plant associated microbes to promote plant fitness in Sorghum bicolor and Oryza sativa.</title>
        <authorList>
            <person name="Coleman-Derr D."/>
        </authorList>
    </citation>
    <scope>NUCLEOTIDE SEQUENCE [LARGE SCALE GENOMIC DNA]</scope>
    <source>
        <strain evidence="3 4">SLBN-33</strain>
    </source>
</reference>
<accession>A0ABD5CL47</accession>
<proteinExistence type="predicted"/>
<dbReference type="InterPro" id="IPR005625">
    <property type="entry name" value="PepSY-ass_TM"/>
</dbReference>
<feature type="transmembrane region" description="Helical" evidence="1">
    <location>
        <begin position="408"/>
        <end position="429"/>
    </location>
</feature>
<feature type="transmembrane region" description="Helical" evidence="1">
    <location>
        <begin position="204"/>
        <end position="226"/>
    </location>
</feature>
<dbReference type="RefSeq" id="WP_029970174.1">
    <property type="nucleotide sequence ID" value="NZ_ATXV01000010.1"/>
</dbReference>
<dbReference type="PANTHER" id="PTHR34219:SF1">
    <property type="entry name" value="PEPSY DOMAIN-CONTAINING PROTEIN"/>
    <property type="match status" value="1"/>
</dbReference>
<feature type="domain" description="PepSY" evidence="2">
    <location>
        <begin position="332"/>
        <end position="377"/>
    </location>
</feature>
<protein>
    <submittedName>
        <fullName evidence="3">Iron-regulated membrane protein</fullName>
    </submittedName>
</protein>
<gene>
    <name evidence="3" type="ORF">QF025_003372</name>
</gene>
<comment type="caution">
    <text evidence="3">The sequence shown here is derived from an EMBL/GenBank/DDBJ whole genome shotgun (WGS) entry which is preliminary data.</text>
</comment>
<name>A0ABD5CL47_9BURK</name>
<dbReference type="AlphaFoldDB" id="A0ABD5CL47"/>
<dbReference type="Pfam" id="PF03929">
    <property type="entry name" value="PepSY_TM"/>
    <property type="match status" value="1"/>
</dbReference>